<sequence length="310" mass="33965">MTGVKAERPWEEEGNSYIQDLKKRTSSSALRATETAASSSPPTVTGAATNPGTTRVKGTTSRQQGRWSKSGSVFATENCTVVVAQIGGTATLPCVVKKFNTAVVSWIRKNDLHLLTVGLSTYNSDDRFMVEHVRHLQNWGLLIKHVQPSDAGFYECQVSTHPSTSILLELRVTEATAEILGAPDLHLKAGSLLRLVCTFRQSTEPPAYVFWYHEQRMINYDEGVKVTMDRTSSVLLVPETDKSHNGNYTCSPSNVVPSSINVHVLNSTVEEKPAAMQHANTSSKSPSSQQMFLINCGTVLFVILTVHKTT</sequence>
<feature type="domain" description="Ig-like" evidence="2">
    <location>
        <begin position="162"/>
        <end position="261"/>
    </location>
</feature>
<dbReference type="InterPro" id="IPR007110">
    <property type="entry name" value="Ig-like_dom"/>
</dbReference>
<dbReference type="Pfam" id="PF13927">
    <property type="entry name" value="Ig_3"/>
    <property type="match status" value="1"/>
</dbReference>
<evidence type="ECO:0000313" key="4">
    <source>
        <dbReference type="Proteomes" id="UP001458880"/>
    </source>
</evidence>
<evidence type="ECO:0000256" key="1">
    <source>
        <dbReference type="SAM" id="MobiDB-lite"/>
    </source>
</evidence>
<dbReference type="InterPro" id="IPR036179">
    <property type="entry name" value="Ig-like_dom_sf"/>
</dbReference>
<feature type="domain" description="Ig-like" evidence="2">
    <location>
        <begin position="51"/>
        <end position="159"/>
    </location>
</feature>
<dbReference type="PROSITE" id="PS50835">
    <property type="entry name" value="IG_LIKE"/>
    <property type="match status" value="2"/>
</dbReference>
<dbReference type="InterPro" id="IPR013783">
    <property type="entry name" value="Ig-like_fold"/>
</dbReference>
<dbReference type="InterPro" id="IPR003599">
    <property type="entry name" value="Ig_sub"/>
</dbReference>
<name>A0AAW1IVN9_POPJA</name>
<dbReference type="InterPro" id="IPR003598">
    <property type="entry name" value="Ig_sub2"/>
</dbReference>
<proteinExistence type="predicted"/>
<dbReference type="Gene3D" id="2.60.40.10">
    <property type="entry name" value="Immunoglobulins"/>
    <property type="match status" value="2"/>
</dbReference>
<dbReference type="PANTHER" id="PTHR23279">
    <property type="entry name" value="DEFECTIVE PROBOSCIS EXTENSION RESPONSE DPR -RELATED"/>
    <property type="match status" value="1"/>
</dbReference>
<dbReference type="Pfam" id="PF07686">
    <property type="entry name" value="V-set"/>
    <property type="match status" value="1"/>
</dbReference>
<dbReference type="AlphaFoldDB" id="A0AAW1IVN9"/>
<comment type="caution">
    <text evidence="3">The sequence shown here is derived from an EMBL/GenBank/DDBJ whole genome shotgun (WGS) entry which is preliminary data.</text>
</comment>
<dbReference type="FunFam" id="2.60.40.10:FF:000129">
    <property type="entry name" value="CLUMA_CG018772, isoform A"/>
    <property type="match status" value="1"/>
</dbReference>
<evidence type="ECO:0000313" key="3">
    <source>
        <dbReference type="EMBL" id="KAK9693912.1"/>
    </source>
</evidence>
<feature type="region of interest" description="Disordered" evidence="1">
    <location>
        <begin position="1"/>
        <end position="69"/>
    </location>
</feature>
<dbReference type="SUPFAM" id="SSF48726">
    <property type="entry name" value="Immunoglobulin"/>
    <property type="match status" value="2"/>
</dbReference>
<dbReference type="GO" id="GO:0050808">
    <property type="term" value="P:synapse organization"/>
    <property type="evidence" value="ECO:0007669"/>
    <property type="project" value="TreeGrafter"/>
</dbReference>
<feature type="compositionally biased region" description="Basic and acidic residues" evidence="1">
    <location>
        <begin position="1"/>
        <end position="11"/>
    </location>
</feature>
<dbReference type="SMART" id="SM00408">
    <property type="entry name" value="IGc2"/>
    <property type="match status" value="2"/>
</dbReference>
<accession>A0AAW1IVN9</accession>
<dbReference type="PANTHER" id="PTHR23279:SF2">
    <property type="entry name" value="DEFECTIVE PROBOSCIS EXTENSION RESPONSE 19, ISOFORM A"/>
    <property type="match status" value="1"/>
</dbReference>
<dbReference type="InterPro" id="IPR013106">
    <property type="entry name" value="Ig_V-set"/>
</dbReference>
<dbReference type="Proteomes" id="UP001458880">
    <property type="component" value="Unassembled WGS sequence"/>
</dbReference>
<keyword evidence="4" id="KW-1185">Reference proteome</keyword>
<organism evidence="3 4">
    <name type="scientific">Popillia japonica</name>
    <name type="common">Japanese beetle</name>
    <dbReference type="NCBI Taxonomy" id="7064"/>
    <lineage>
        <taxon>Eukaryota</taxon>
        <taxon>Metazoa</taxon>
        <taxon>Ecdysozoa</taxon>
        <taxon>Arthropoda</taxon>
        <taxon>Hexapoda</taxon>
        <taxon>Insecta</taxon>
        <taxon>Pterygota</taxon>
        <taxon>Neoptera</taxon>
        <taxon>Endopterygota</taxon>
        <taxon>Coleoptera</taxon>
        <taxon>Polyphaga</taxon>
        <taxon>Scarabaeiformia</taxon>
        <taxon>Scarabaeidae</taxon>
        <taxon>Rutelinae</taxon>
        <taxon>Popillia</taxon>
    </lineage>
</organism>
<dbReference type="SMART" id="SM00409">
    <property type="entry name" value="IG"/>
    <property type="match status" value="2"/>
</dbReference>
<dbReference type="InterPro" id="IPR037448">
    <property type="entry name" value="Zig-8"/>
</dbReference>
<gene>
    <name evidence="3" type="ORF">QE152_g33868</name>
</gene>
<dbReference type="GO" id="GO:0032589">
    <property type="term" value="C:neuron projection membrane"/>
    <property type="evidence" value="ECO:0007669"/>
    <property type="project" value="TreeGrafter"/>
</dbReference>
<dbReference type="EMBL" id="JASPKY010000528">
    <property type="protein sequence ID" value="KAK9693912.1"/>
    <property type="molecule type" value="Genomic_DNA"/>
</dbReference>
<evidence type="ECO:0000259" key="2">
    <source>
        <dbReference type="PROSITE" id="PS50835"/>
    </source>
</evidence>
<protein>
    <submittedName>
        <fullName evidence="3">Immunoglobulin V-set domain</fullName>
    </submittedName>
</protein>
<feature type="compositionally biased region" description="Polar residues" evidence="1">
    <location>
        <begin position="26"/>
        <end position="69"/>
    </location>
</feature>
<reference evidence="3 4" key="1">
    <citation type="journal article" date="2024" name="BMC Genomics">
        <title>De novo assembly and annotation of Popillia japonica's genome with initial clues to its potential as an invasive pest.</title>
        <authorList>
            <person name="Cucini C."/>
            <person name="Boschi S."/>
            <person name="Funari R."/>
            <person name="Cardaioli E."/>
            <person name="Iannotti N."/>
            <person name="Marturano G."/>
            <person name="Paoli F."/>
            <person name="Bruttini M."/>
            <person name="Carapelli A."/>
            <person name="Frati F."/>
            <person name="Nardi F."/>
        </authorList>
    </citation>
    <scope>NUCLEOTIDE SEQUENCE [LARGE SCALE GENOMIC DNA]</scope>
    <source>
        <strain evidence="3">DMR45628</strain>
    </source>
</reference>